<reference evidence="1 2" key="1">
    <citation type="submission" date="2017-06" db="EMBL/GenBank/DDBJ databases">
        <authorList>
            <consortium name="Pathogen Informatics"/>
        </authorList>
    </citation>
    <scope>NUCLEOTIDE SEQUENCE [LARGE SCALE GENOMIC DNA]</scope>
    <source>
        <strain evidence="1 2">NCTC12149</strain>
    </source>
</reference>
<dbReference type="EMBL" id="LT906468">
    <property type="protein sequence ID" value="SNV42747.1"/>
    <property type="molecule type" value="Genomic_DNA"/>
</dbReference>
<accession>A0AAJ4XAF5</accession>
<evidence type="ECO:0000313" key="2">
    <source>
        <dbReference type="Proteomes" id="UP000215355"/>
    </source>
</evidence>
<dbReference type="Proteomes" id="UP000215355">
    <property type="component" value="Chromosome 1"/>
</dbReference>
<gene>
    <name evidence="1" type="ORF">SAMEA4412673_00696</name>
</gene>
<dbReference type="KEGG" id="smiz:4412673_00696"/>
<proteinExistence type="predicted"/>
<organism evidence="1 2">
    <name type="scientific">Sphingobacterium mizutaii</name>
    <dbReference type="NCBI Taxonomy" id="1010"/>
    <lineage>
        <taxon>Bacteria</taxon>
        <taxon>Pseudomonadati</taxon>
        <taxon>Bacteroidota</taxon>
        <taxon>Sphingobacteriia</taxon>
        <taxon>Sphingobacteriales</taxon>
        <taxon>Sphingobacteriaceae</taxon>
        <taxon>Sphingobacterium</taxon>
    </lineage>
</organism>
<sequence>MVKYTSINLYINRFIFKRDLLLRKNVSGNLNQDEWDWVRLRSPT</sequence>
<evidence type="ECO:0000313" key="1">
    <source>
        <dbReference type="EMBL" id="SNV42747.1"/>
    </source>
</evidence>
<protein>
    <submittedName>
        <fullName evidence="1">Uncharacterized protein</fullName>
    </submittedName>
</protein>
<name>A0AAJ4XAF5_9SPHI</name>
<dbReference type="AlphaFoldDB" id="A0AAJ4XAF5"/>